<sequence>MGDHTQAAALRDAQRRTLTLSPNTGMAVTLDIGNLKNIHPANKQDVGKRLALWALNKTYNHKDVVYSGPLYKAVDKNENKMIVSFTNTDGGLSAYDETLKGFELKGADGLWKPATATIDGDKVIVVTDDVQKPVAVRYAFYDSSVGSLFNGRGLPASSFTSEDLN</sequence>
<dbReference type="RefSeq" id="WP_240825306.1">
    <property type="nucleotide sequence ID" value="NZ_JAKWBL010000001.1"/>
</dbReference>
<gene>
    <name evidence="1" type="ORF">MKP09_00265</name>
</gene>
<dbReference type="SUPFAM" id="SSF52266">
    <property type="entry name" value="SGNH hydrolase"/>
    <property type="match status" value="1"/>
</dbReference>
<comment type="caution">
    <text evidence="1">The sequence shown here is derived from an EMBL/GenBank/DDBJ whole genome shotgun (WGS) entry which is preliminary data.</text>
</comment>
<evidence type="ECO:0000313" key="1">
    <source>
        <dbReference type="EMBL" id="MCH5596467.1"/>
    </source>
</evidence>
<dbReference type="PANTHER" id="PTHR22901:SF0">
    <property type="entry name" value="SIALATE O-ACETYLESTERASE"/>
    <property type="match status" value="1"/>
</dbReference>
<organism evidence="1 2">
    <name type="scientific">Niabella ginsengisoli</name>
    <dbReference type="NCBI Taxonomy" id="522298"/>
    <lineage>
        <taxon>Bacteria</taxon>
        <taxon>Pseudomonadati</taxon>
        <taxon>Bacteroidota</taxon>
        <taxon>Chitinophagia</taxon>
        <taxon>Chitinophagales</taxon>
        <taxon>Chitinophagaceae</taxon>
        <taxon>Niabella</taxon>
    </lineage>
</organism>
<dbReference type="Proteomes" id="UP001202248">
    <property type="component" value="Unassembled WGS sequence"/>
</dbReference>
<keyword evidence="2" id="KW-1185">Reference proteome</keyword>
<proteinExistence type="predicted"/>
<dbReference type="InterPro" id="IPR036514">
    <property type="entry name" value="SGNH_hydro_sf"/>
</dbReference>
<protein>
    <recommendedName>
        <fullName evidence="3">Sialate O-acetylesterase</fullName>
    </recommendedName>
</protein>
<dbReference type="EMBL" id="JAKWBL010000001">
    <property type="protein sequence ID" value="MCH5596467.1"/>
    <property type="molecule type" value="Genomic_DNA"/>
</dbReference>
<dbReference type="Gene3D" id="3.40.50.1110">
    <property type="entry name" value="SGNH hydrolase"/>
    <property type="match status" value="1"/>
</dbReference>
<dbReference type="PANTHER" id="PTHR22901">
    <property type="entry name" value="SIALATE O-ACETYLESTERASE"/>
    <property type="match status" value="1"/>
</dbReference>
<evidence type="ECO:0008006" key="3">
    <source>
        <dbReference type="Google" id="ProtNLM"/>
    </source>
</evidence>
<evidence type="ECO:0000313" key="2">
    <source>
        <dbReference type="Proteomes" id="UP001202248"/>
    </source>
</evidence>
<dbReference type="InterPro" id="IPR039329">
    <property type="entry name" value="SIAE"/>
</dbReference>
<name>A0ABS9SDN3_9BACT</name>
<reference evidence="1 2" key="1">
    <citation type="submission" date="2022-02" db="EMBL/GenBank/DDBJ databases">
        <authorList>
            <person name="Min J."/>
        </authorList>
    </citation>
    <scope>NUCLEOTIDE SEQUENCE [LARGE SCALE GENOMIC DNA]</scope>
    <source>
        <strain evidence="1 2">GR10-1</strain>
    </source>
</reference>
<accession>A0ABS9SDN3</accession>